<gene>
    <name evidence="2" type="ORF">BGZ95_006559</name>
</gene>
<sequence>DASRLAVDVKREAQHLIGQFLEKLRTRIDAEVAKARGQKKNGEMLSEPERLKGRRDALSGGEREILYNLAGNIKPKREGSDEEENQDGVQFLLSFLTYLYSRNPPKKATKVGGAVDAFINILAGMDLFNITHARGELNKTLPFTPTHVVRSVAGQLAVELKKTYQNGSNILYDKVRMTKTTAGLASAYLRPIENIHDDSTSVTSF</sequence>
<feature type="compositionally biased region" description="Basic and acidic residues" evidence="1">
    <location>
        <begin position="47"/>
        <end position="57"/>
    </location>
</feature>
<evidence type="ECO:0000313" key="2">
    <source>
        <dbReference type="EMBL" id="KAG0252663.1"/>
    </source>
</evidence>
<reference evidence="2" key="1">
    <citation type="journal article" date="2020" name="Fungal Divers.">
        <title>Resolving the Mortierellaceae phylogeny through synthesis of multi-gene phylogenetics and phylogenomics.</title>
        <authorList>
            <person name="Vandepol N."/>
            <person name="Liber J."/>
            <person name="Desiro A."/>
            <person name="Na H."/>
            <person name="Kennedy M."/>
            <person name="Barry K."/>
            <person name="Grigoriev I.V."/>
            <person name="Miller A.N."/>
            <person name="O'Donnell K."/>
            <person name="Stajich J.E."/>
            <person name="Bonito G."/>
        </authorList>
    </citation>
    <scope>NUCLEOTIDE SEQUENCE</scope>
    <source>
        <strain evidence="2">NRRL 28262</strain>
    </source>
</reference>
<dbReference type="EMBL" id="JAAAIL010003059">
    <property type="protein sequence ID" value="KAG0252663.1"/>
    <property type="molecule type" value="Genomic_DNA"/>
</dbReference>
<evidence type="ECO:0000256" key="1">
    <source>
        <dbReference type="SAM" id="MobiDB-lite"/>
    </source>
</evidence>
<organism evidence="2 3">
    <name type="scientific">Linnemannia exigua</name>
    <dbReference type="NCBI Taxonomy" id="604196"/>
    <lineage>
        <taxon>Eukaryota</taxon>
        <taxon>Fungi</taxon>
        <taxon>Fungi incertae sedis</taxon>
        <taxon>Mucoromycota</taxon>
        <taxon>Mortierellomycotina</taxon>
        <taxon>Mortierellomycetes</taxon>
        <taxon>Mortierellales</taxon>
        <taxon>Mortierellaceae</taxon>
        <taxon>Linnemannia</taxon>
    </lineage>
</organism>
<accession>A0AAD4D0Y0</accession>
<feature type="region of interest" description="Disordered" evidence="1">
    <location>
        <begin position="35"/>
        <end position="57"/>
    </location>
</feature>
<name>A0AAD4D0Y0_9FUNG</name>
<protein>
    <submittedName>
        <fullName evidence="2">Uncharacterized protein</fullName>
    </submittedName>
</protein>
<dbReference type="Proteomes" id="UP001194580">
    <property type="component" value="Unassembled WGS sequence"/>
</dbReference>
<keyword evidence="3" id="KW-1185">Reference proteome</keyword>
<feature type="non-terminal residue" evidence="2">
    <location>
        <position position="1"/>
    </location>
</feature>
<comment type="caution">
    <text evidence="2">The sequence shown here is derived from an EMBL/GenBank/DDBJ whole genome shotgun (WGS) entry which is preliminary data.</text>
</comment>
<proteinExistence type="predicted"/>
<evidence type="ECO:0000313" key="3">
    <source>
        <dbReference type="Proteomes" id="UP001194580"/>
    </source>
</evidence>
<dbReference type="AlphaFoldDB" id="A0AAD4D0Y0"/>